<evidence type="ECO:0000313" key="2">
    <source>
        <dbReference type="Proteomes" id="UP000501379"/>
    </source>
</evidence>
<name>A0A6M8FJN7_9GAMM</name>
<sequence length="118" mass="13298">MELNKAVLDCMQALRRRLRDELCVDIRLSQPDAVEAMLMACLRSSDQETRNLGIRLAEMSDFQSQAKVSEPSVPAQQYRGHVRSIDHVTPVAAAAPVVREEEAPRGSVRMYRGQRVYA</sequence>
<proteinExistence type="predicted"/>
<dbReference type="Proteomes" id="UP000501379">
    <property type="component" value="Chromosome"/>
</dbReference>
<dbReference type="AlphaFoldDB" id="A0A6M8FJN7"/>
<evidence type="ECO:0000313" key="1">
    <source>
        <dbReference type="EMBL" id="QKE64089.1"/>
    </source>
</evidence>
<reference evidence="1" key="1">
    <citation type="submission" date="2020-07" db="EMBL/GenBank/DDBJ databases">
        <title>Nitrate ammonifying Pseudomonas campi sp. nov. isolated from German agricultural grassland.</title>
        <authorList>
            <person name="Timsy T."/>
            <person name="Ulrich A."/>
            <person name="Spanner T."/>
            <person name="Foesel B."/>
            <person name="Kolb S."/>
            <person name="Horn M.A."/>
            <person name="Behrendt U."/>
        </authorList>
    </citation>
    <scope>NUCLEOTIDE SEQUENCE</scope>
    <source>
        <strain evidence="1">S1-A32-2</strain>
    </source>
</reference>
<protein>
    <submittedName>
        <fullName evidence="1">Uncharacterized protein</fullName>
    </submittedName>
</protein>
<dbReference type="RefSeq" id="WP_173208689.1">
    <property type="nucleotide sequence ID" value="NZ_CP053697.2"/>
</dbReference>
<keyword evidence="2" id="KW-1185">Reference proteome</keyword>
<organism evidence="1 2">
    <name type="scientific">Aquipseudomonas campi</name>
    <dbReference type="NCBI Taxonomy" id="2731681"/>
    <lineage>
        <taxon>Bacteria</taxon>
        <taxon>Pseudomonadati</taxon>
        <taxon>Pseudomonadota</taxon>
        <taxon>Gammaproteobacteria</taxon>
        <taxon>Pseudomonadales</taxon>
        <taxon>Pseudomonadaceae</taxon>
        <taxon>Aquipseudomonas</taxon>
    </lineage>
</organism>
<accession>A0A6M8FJN7</accession>
<gene>
    <name evidence="1" type="ORF">HNE05_12275</name>
</gene>
<dbReference type="KEGG" id="pcam:HNE05_12275"/>
<dbReference type="EMBL" id="CP053697">
    <property type="protein sequence ID" value="QKE64089.1"/>
    <property type="molecule type" value="Genomic_DNA"/>
</dbReference>